<keyword evidence="3" id="KW-1185">Reference proteome</keyword>
<gene>
    <name evidence="2" type="ORF">ACFSF0_14135</name>
</gene>
<feature type="compositionally biased region" description="Low complexity" evidence="1">
    <location>
        <begin position="1"/>
        <end position="12"/>
    </location>
</feature>
<dbReference type="Pfam" id="PF20196">
    <property type="entry name" value="DUF6559"/>
    <property type="match status" value="1"/>
</dbReference>
<evidence type="ECO:0000256" key="1">
    <source>
        <dbReference type="SAM" id="MobiDB-lite"/>
    </source>
</evidence>
<organism evidence="2 3">
    <name type="scientific">Ottowia flava</name>
    <dbReference type="NCBI Taxonomy" id="2675430"/>
    <lineage>
        <taxon>Bacteria</taxon>
        <taxon>Pseudomonadati</taxon>
        <taxon>Pseudomonadota</taxon>
        <taxon>Betaproteobacteria</taxon>
        <taxon>Burkholderiales</taxon>
        <taxon>Comamonadaceae</taxon>
        <taxon>Ottowia</taxon>
    </lineage>
</organism>
<dbReference type="Proteomes" id="UP001597304">
    <property type="component" value="Unassembled WGS sequence"/>
</dbReference>
<evidence type="ECO:0000313" key="3">
    <source>
        <dbReference type="Proteomes" id="UP001597304"/>
    </source>
</evidence>
<dbReference type="EMBL" id="JBHUEJ010000033">
    <property type="protein sequence ID" value="MFD1711752.1"/>
    <property type="molecule type" value="Genomic_DNA"/>
</dbReference>
<feature type="region of interest" description="Disordered" evidence="1">
    <location>
        <begin position="1"/>
        <end position="22"/>
    </location>
</feature>
<name>A0ABW4KUJ8_9BURK</name>
<dbReference type="InterPro" id="IPR046689">
    <property type="entry name" value="DUF6559"/>
</dbReference>
<accession>A0ABW4KUJ8</accession>
<protein>
    <submittedName>
        <fullName evidence="2">DUF6559 family protein</fullName>
    </submittedName>
</protein>
<comment type="caution">
    <text evidence="2">The sequence shown here is derived from an EMBL/GenBank/DDBJ whole genome shotgun (WGS) entry which is preliminary data.</text>
</comment>
<sequence>MNGAAPTAQAPATPLPPACSTRPLQARRQIKKVGDELVRQYGKLRYYTVEQVRRANQRQAIPLDVGCWSHAFFNTHADFDRLHAGSGQACNYAAMKAELTEALSVDSVQVDAASWLDFDWDLSWLELPDLDWSIFDFFDL</sequence>
<evidence type="ECO:0000313" key="2">
    <source>
        <dbReference type="EMBL" id="MFD1711752.1"/>
    </source>
</evidence>
<reference evidence="3" key="1">
    <citation type="journal article" date="2019" name="Int. J. Syst. Evol. Microbiol.">
        <title>The Global Catalogue of Microorganisms (GCM) 10K type strain sequencing project: providing services to taxonomists for standard genome sequencing and annotation.</title>
        <authorList>
            <consortium name="The Broad Institute Genomics Platform"/>
            <consortium name="The Broad Institute Genome Sequencing Center for Infectious Disease"/>
            <person name="Wu L."/>
            <person name="Ma J."/>
        </authorList>
    </citation>
    <scope>NUCLEOTIDE SEQUENCE [LARGE SCALE GENOMIC DNA]</scope>
    <source>
        <strain evidence="3">LMG 29247</strain>
    </source>
</reference>
<proteinExistence type="predicted"/>
<dbReference type="RefSeq" id="WP_147914298.1">
    <property type="nucleotide sequence ID" value="NZ_JBHUEJ010000033.1"/>
</dbReference>